<feature type="non-terminal residue" evidence="1">
    <location>
        <position position="1"/>
    </location>
</feature>
<dbReference type="InterPro" id="IPR042196">
    <property type="entry name" value="FHIPEP_4"/>
</dbReference>
<evidence type="ECO:0000313" key="1">
    <source>
        <dbReference type="EMBL" id="KKL95607.1"/>
    </source>
</evidence>
<reference evidence="1" key="1">
    <citation type="journal article" date="2015" name="Nature">
        <title>Complex archaea that bridge the gap between prokaryotes and eukaryotes.</title>
        <authorList>
            <person name="Spang A."/>
            <person name="Saw J.H."/>
            <person name="Jorgensen S.L."/>
            <person name="Zaremba-Niedzwiedzka K."/>
            <person name="Martijn J."/>
            <person name="Lind A.E."/>
            <person name="van Eijk R."/>
            <person name="Schleper C."/>
            <person name="Guy L."/>
            <person name="Ettema T.J."/>
        </authorList>
    </citation>
    <scope>NUCLEOTIDE SEQUENCE</scope>
</reference>
<name>A0A0F9J901_9ZZZZ</name>
<proteinExistence type="predicted"/>
<accession>A0A0F9J901</accession>
<dbReference type="Gene3D" id="3.40.50.12790">
    <property type="entry name" value="FHIPEP family, domain 4"/>
    <property type="match status" value="1"/>
</dbReference>
<dbReference type="EMBL" id="LAZR01018634">
    <property type="protein sequence ID" value="KKL95607.1"/>
    <property type="molecule type" value="Genomic_DNA"/>
</dbReference>
<organism evidence="1">
    <name type="scientific">marine sediment metagenome</name>
    <dbReference type="NCBI Taxonomy" id="412755"/>
    <lineage>
        <taxon>unclassified sequences</taxon>
        <taxon>metagenomes</taxon>
        <taxon>ecological metagenomes</taxon>
    </lineage>
</organism>
<dbReference type="AlphaFoldDB" id="A0A0F9J901"/>
<sequence>SEDSWPALMVNPEARPYVRSMLERVSPMTPVISNAEIHRKVSLRTVATIGG</sequence>
<gene>
    <name evidence="1" type="ORF">LCGC14_1852850</name>
</gene>
<protein>
    <submittedName>
        <fullName evidence="1">Uncharacterized protein</fullName>
    </submittedName>
</protein>
<comment type="caution">
    <text evidence="1">The sequence shown here is derived from an EMBL/GenBank/DDBJ whole genome shotgun (WGS) entry which is preliminary data.</text>
</comment>